<keyword evidence="1" id="KW-0472">Membrane</keyword>
<evidence type="ECO:0000256" key="1">
    <source>
        <dbReference type="SAM" id="Phobius"/>
    </source>
</evidence>
<feature type="domain" description="Myb/SANT-like DNA-binding" evidence="2">
    <location>
        <begin position="79"/>
        <end position="132"/>
    </location>
</feature>
<dbReference type="EMBL" id="AMZH03002851">
    <property type="protein sequence ID" value="RRT74202.1"/>
    <property type="molecule type" value="Genomic_DNA"/>
</dbReference>
<feature type="transmembrane region" description="Helical" evidence="1">
    <location>
        <begin position="167"/>
        <end position="190"/>
    </location>
</feature>
<sequence length="200" mass="21796">MASCDDDYVLLGDEAQSQHQPQTRAGFVVDGGGGEDHEGCGEAFGQTDASKCLVAPAFDDHCFVVDDNTFADRHSATIVSERCNKHKVGKSVEQCTNKIDNLKKRYKVECQWLNCGGVPAGHWPWFKKMEQIVGSSSSSPKTAPDEDKSIIVGGPAAVMGQIRRSSLLSSILQIFFWRLIGFVSLAIILLDLSQLTALTF</sequence>
<keyword evidence="1" id="KW-0812">Transmembrane</keyword>
<protein>
    <recommendedName>
        <fullName evidence="2">Myb/SANT-like DNA-binding domain-containing protein</fullName>
    </recommendedName>
</protein>
<keyword evidence="1" id="KW-1133">Transmembrane helix</keyword>
<evidence type="ECO:0000313" key="3">
    <source>
        <dbReference type="EMBL" id="RRT74202.1"/>
    </source>
</evidence>
<proteinExistence type="predicted"/>
<evidence type="ECO:0000259" key="2">
    <source>
        <dbReference type="Pfam" id="PF13837"/>
    </source>
</evidence>
<dbReference type="Gene3D" id="1.10.10.60">
    <property type="entry name" value="Homeodomain-like"/>
    <property type="match status" value="1"/>
</dbReference>
<dbReference type="AlphaFoldDB" id="A0A427ADC8"/>
<dbReference type="Pfam" id="PF13837">
    <property type="entry name" value="Myb_DNA-bind_4"/>
    <property type="match status" value="1"/>
</dbReference>
<dbReference type="PANTHER" id="PTHR31307:SF63">
    <property type="entry name" value="MYB_SANT-LIKE DNA-BINDING DOMAIN-CONTAINING PROTEIN"/>
    <property type="match status" value="1"/>
</dbReference>
<organism evidence="3 4">
    <name type="scientific">Ensete ventricosum</name>
    <name type="common">Abyssinian banana</name>
    <name type="synonym">Musa ensete</name>
    <dbReference type="NCBI Taxonomy" id="4639"/>
    <lineage>
        <taxon>Eukaryota</taxon>
        <taxon>Viridiplantae</taxon>
        <taxon>Streptophyta</taxon>
        <taxon>Embryophyta</taxon>
        <taxon>Tracheophyta</taxon>
        <taxon>Spermatophyta</taxon>
        <taxon>Magnoliopsida</taxon>
        <taxon>Liliopsida</taxon>
        <taxon>Zingiberales</taxon>
        <taxon>Musaceae</taxon>
        <taxon>Ensete</taxon>
    </lineage>
</organism>
<dbReference type="InterPro" id="IPR044822">
    <property type="entry name" value="Myb_DNA-bind_4"/>
</dbReference>
<comment type="caution">
    <text evidence="3">The sequence shown here is derived from an EMBL/GenBank/DDBJ whole genome shotgun (WGS) entry which is preliminary data.</text>
</comment>
<evidence type="ECO:0000313" key="4">
    <source>
        <dbReference type="Proteomes" id="UP000287651"/>
    </source>
</evidence>
<gene>
    <name evidence="3" type="ORF">B296_00031884</name>
</gene>
<accession>A0A427ADC8</accession>
<name>A0A427ADC8_ENSVE</name>
<dbReference type="InterPro" id="IPR044823">
    <property type="entry name" value="ASIL1/2-like"/>
</dbReference>
<reference evidence="3 4" key="1">
    <citation type="journal article" date="2014" name="Agronomy (Basel)">
        <title>A Draft Genome Sequence for Ensete ventricosum, the Drought-Tolerant Tree Against Hunger.</title>
        <authorList>
            <person name="Harrison J."/>
            <person name="Moore K.A."/>
            <person name="Paszkiewicz K."/>
            <person name="Jones T."/>
            <person name="Grant M."/>
            <person name="Ambacheew D."/>
            <person name="Muzemil S."/>
            <person name="Studholme D.J."/>
        </authorList>
    </citation>
    <scope>NUCLEOTIDE SEQUENCE [LARGE SCALE GENOMIC DNA]</scope>
</reference>
<dbReference type="PANTHER" id="PTHR31307">
    <property type="entry name" value="TRIHELIX TRANSCRIPTION FACTOR ASIL2"/>
    <property type="match status" value="1"/>
</dbReference>
<dbReference type="Proteomes" id="UP000287651">
    <property type="component" value="Unassembled WGS sequence"/>
</dbReference>